<feature type="transmembrane region" description="Helical" evidence="13">
    <location>
        <begin position="115"/>
        <end position="133"/>
    </location>
</feature>
<comment type="subunit">
    <text evidence="12">Monomer.</text>
</comment>
<keyword evidence="15" id="KW-1185">Reference proteome</keyword>
<feature type="transmembrane region" description="Helical" evidence="13">
    <location>
        <begin position="145"/>
        <end position="166"/>
    </location>
</feature>
<comment type="caution">
    <text evidence="14">The sequence shown here is derived from an EMBL/GenBank/DDBJ whole genome shotgun (WGS) entry which is preliminary data.</text>
</comment>
<dbReference type="InterPro" id="IPR015824">
    <property type="entry name" value="Phosphoglycerate_kinase_N"/>
</dbReference>
<organism evidence="14 15">
    <name type="scientific">Linum tenue</name>
    <dbReference type="NCBI Taxonomy" id="586396"/>
    <lineage>
        <taxon>Eukaryota</taxon>
        <taxon>Viridiplantae</taxon>
        <taxon>Streptophyta</taxon>
        <taxon>Embryophyta</taxon>
        <taxon>Tracheophyta</taxon>
        <taxon>Spermatophyta</taxon>
        <taxon>Magnoliopsida</taxon>
        <taxon>eudicotyledons</taxon>
        <taxon>Gunneridae</taxon>
        <taxon>Pentapetalae</taxon>
        <taxon>rosids</taxon>
        <taxon>fabids</taxon>
        <taxon>Malpighiales</taxon>
        <taxon>Linaceae</taxon>
        <taxon>Linum</taxon>
    </lineage>
</organism>
<evidence type="ECO:0000256" key="10">
    <source>
        <dbReference type="ARBA" id="ARBA00022842"/>
    </source>
</evidence>
<evidence type="ECO:0000256" key="3">
    <source>
        <dbReference type="ARBA" id="ARBA00005215"/>
    </source>
</evidence>
<keyword evidence="9" id="KW-0067">ATP-binding</keyword>
<protein>
    <recommendedName>
        <fullName evidence="5 11">Phosphoglycerate kinase</fullName>
        <ecNumber evidence="5 11">2.7.2.3</ecNumber>
    </recommendedName>
</protein>
<evidence type="ECO:0000256" key="8">
    <source>
        <dbReference type="ARBA" id="ARBA00022777"/>
    </source>
</evidence>
<name>A0AAV0RFX5_9ROSI</name>
<sequence>GSLIPSVPANEELRFFSLVPPSFTLLPQSPRFPARTSRFPADLSGATPQSFEFFTLRIEILVAAEVLASCASVICGPGQVFFSLEVVPSFAGCLISVELKWGLRLPKRLNHWKEVVFNPAILELVTCILHLLYSDPLLDLLLFLYFLPIIASAITSLTILHGLYWYSGKISKADLKGKRVFVRLDLNVPLDKNQDLGRYQGARRSSLHQVLDVHAARVILSSLLVFDLFPSQLQINLFLLVDLGNMAAKKYVGSLKGKREFVDVDLNVPLDDNHKITDDTRVYSAVPTIKYSTPLLSRGSSSQASIAPCPRVAARLVLAAIAVRLVLAVIAQSSSIAVIAGLHSCRRRSPSSSCRRSGIPDDQLKLLLSLISLRLPTAEPHSTSVIFVVVPTRFFELANKWLMHNIITTSLTI</sequence>
<proteinExistence type="inferred from homology"/>
<evidence type="ECO:0000256" key="2">
    <source>
        <dbReference type="ARBA" id="ARBA00001946"/>
    </source>
</evidence>
<dbReference type="InterPro" id="IPR001576">
    <property type="entry name" value="Phosphoglycerate_kinase"/>
</dbReference>
<evidence type="ECO:0000313" key="14">
    <source>
        <dbReference type="EMBL" id="CAI0555474.1"/>
    </source>
</evidence>
<dbReference type="GO" id="GO:0005524">
    <property type="term" value="F:ATP binding"/>
    <property type="evidence" value="ECO:0007669"/>
    <property type="project" value="UniProtKB-KW"/>
</dbReference>
<dbReference type="PANTHER" id="PTHR11406">
    <property type="entry name" value="PHOSPHOGLYCERATE KINASE"/>
    <property type="match status" value="1"/>
</dbReference>
<evidence type="ECO:0000256" key="1">
    <source>
        <dbReference type="ARBA" id="ARBA00000642"/>
    </source>
</evidence>
<keyword evidence="8 11" id="KW-0418">Kinase</keyword>
<dbReference type="GO" id="GO:0004618">
    <property type="term" value="F:phosphoglycerate kinase activity"/>
    <property type="evidence" value="ECO:0007669"/>
    <property type="project" value="UniProtKB-EC"/>
</dbReference>
<dbReference type="GO" id="GO:0005829">
    <property type="term" value="C:cytosol"/>
    <property type="evidence" value="ECO:0007669"/>
    <property type="project" value="TreeGrafter"/>
</dbReference>
<evidence type="ECO:0000256" key="6">
    <source>
        <dbReference type="ARBA" id="ARBA00022679"/>
    </source>
</evidence>
<comment type="pathway">
    <text evidence="3">Carbohydrate biosynthesis; Calvin cycle.</text>
</comment>
<evidence type="ECO:0000256" key="5">
    <source>
        <dbReference type="ARBA" id="ARBA00013061"/>
    </source>
</evidence>
<dbReference type="Pfam" id="PF00162">
    <property type="entry name" value="PGK"/>
    <property type="match status" value="1"/>
</dbReference>
<feature type="non-terminal residue" evidence="14">
    <location>
        <position position="1"/>
    </location>
</feature>
<dbReference type="GO" id="GO:0043531">
    <property type="term" value="F:ADP binding"/>
    <property type="evidence" value="ECO:0007669"/>
    <property type="project" value="TreeGrafter"/>
</dbReference>
<evidence type="ECO:0000256" key="12">
    <source>
        <dbReference type="RuleBase" id="RU000696"/>
    </source>
</evidence>
<dbReference type="SUPFAM" id="SSF53748">
    <property type="entry name" value="Phosphoglycerate kinase"/>
    <property type="match status" value="2"/>
</dbReference>
<dbReference type="Proteomes" id="UP001154282">
    <property type="component" value="Unassembled WGS sequence"/>
</dbReference>
<evidence type="ECO:0000313" key="15">
    <source>
        <dbReference type="Proteomes" id="UP001154282"/>
    </source>
</evidence>
<evidence type="ECO:0000256" key="4">
    <source>
        <dbReference type="ARBA" id="ARBA00008982"/>
    </source>
</evidence>
<dbReference type="AlphaFoldDB" id="A0AAV0RFX5"/>
<evidence type="ECO:0000256" key="9">
    <source>
        <dbReference type="ARBA" id="ARBA00022840"/>
    </source>
</evidence>
<keyword evidence="13" id="KW-0812">Transmembrane</keyword>
<evidence type="ECO:0000256" key="7">
    <source>
        <dbReference type="ARBA" id="ARBA00022741"/>
    </source>
</evidence>
<dbReference type="PANTHER" id="PTHR11406:SF23">
    <property type="entry name" value="PHOSPHOGLYCERATE KINASE 1, CHLOROPLASTIC-RELATED"/>
    <property type="match status" value="1"/>
</dbReference>
<comment type="cofactor">
    <cofactor evidence="2">
        <name>Mg(2+)</name>
        <dbReference type="ChEBI" id="CHEBI:18420"/>
    </cofactor>
</comment>
<dbReference type="EMBL" id="CAMGYJ010000010">
    <property type="protein sequence ID" value="CAI0555474.1"/>
    <property type="molecule type" value="Genomic_DNA"/>
</dbReference>
<evidence type="ECO:0000256" key="11">
    <source>
        <dbReference type="RuleBase" id="RU000532"/>
    </source>
</evidence>
<comment type="similarity">
    <text evidence="4 11">Belongs to the phosphoglycerate kinase family.</text>
</comment>
<dbReference type="InterPro" id="IPR036043">
    <property type="entry name" value="Phosphoglycerate_kinase_sf"/>
</dbReference>
<evidence type="ECO:0000256" key="13">
    <source>
        <dbReference type="SAM" id="Phobius"/>
    </source>
</evidence>
<accession>A0AAV0RFX5</accession>
<dbReference type="PRINTS" id="PR00477">
    <property type="entry name" value="PHGLYCKINASE"/>
</dbReference>
<dbReference type="EC" id="2.7.2.3" evidence="5 11"/>
<keyword evidence="6 11" id="KW-0808">Transferase</keyword>
<dbReference type="Gene3D" id="3.40.50.1260">
    <property type="entry name" value="Phosphoglycerate kinase, N-terminal domain"/>
    <property type="match status" value="2"/>
</dbReference>
<gene>
    <name evidence="14" type="ORF">LITE_LOCUS47613</name>
</gene>
<keyword evidence="7" id="KW-0547">Nucleotide-binding</keyword>
<keyword evidence="13" id="KW-1133">Transmembrane helix</keyword>
<dbReference type="GO" id="GO:0006096">
    <property type="term" value="P:glycolytic process"/>
    <property type="evidence" value="ECO:0007669"/>
    <property type="project" value="InterPro"/>
</dbReference>
<comment type="catalytic activity">
    <reaction evidence="1 11">
        <text>(2R)-3-phosphoglycerate + ATP = (2R)-3-phospho-glyceroyl phosphate + ADP</text>
        <dbReference type="Rhea" id="RHEA:14801"/>
        <dbReference type="ChEBI" id="CHEBI:30616"/>
        <dbReference type="ChEBI" id="CHEBI:57604"/>
        <dbReference type="ChEBI" id="CHEBI:58272"/>
        <dbReference type="ChEBI" id="CHEBI:456216"/>
        <dbReference type="EC" id="2.7.2.3"/>
    </reaction>
</comment>
<dbReference type="GO" id="GO:0006094">
    <property type="term" value="P:gluconeogenesis"/>
    <property type="evidence" value="ECO:0007669"/>
    <property type="project" value="TreeGrafter"/>
</dbReference>
<keyword evidence="10" id="KW-0460">Magnesium</keyword>
<keyword evidence="13" id="KW-0472">Membrane</keyword>
<reference evidence="14" key="1">
    <citation type="submission" date="2022-08" db="EMBL/GenBank/DDBJ databases">
        <authorList>
            <person name="Gutierrez-Valencia J."/>
        </authorList>
    </citation>
    <scope>NUCLEOTIDE SEQUENCE</scope>
</reference>
<feature type="transmembrane region" description="Helical" evidence="13">
    <location>
        <begin position="316"/>
        <end position="342"/>
    </location>
</feature>